<feature type="compositionally biased region" description="Acidic residues" evidence="1">
    <location>
        <begin position="74"/>
        <end position="86"/>
    </location>
</feature>
<gene>
    <name evidence="2" type="ORF">LCGC14_1846230</name>
</gene>
<feature type="region of interest" description="Disordered" evidence="1">
    <location>
        <begin position="69"/>
        <end position="111"/>
    </location>
</feature>
<accession>A0A0F9JB29</accession>
<feature type="compositionally biased region" description="Basic and acidic residues" evidence="1">
    <location>
        <begin position="88"/>
        <end position="101"/>
    </location>
</feature>
<evidence type="ECO:0000313" key="2">
    <source>
        <dbReference type="EMBL" id="KKL96267.1"/>
    </source>
</evidence>
<protein>
    <submittedName>
        <fullName evidence="2">Uncharacterized protein</fullName>
    </submittedName>
</protein>
<sequence length="111" mass="12186">MRLNLLQSEKKQFLGVLSGIAEELRGIRVALELLALKERATPIPDAPDASEFVAQTDKDFAEFEAMSHGRSLPDDEVFEGEGEGDEAPQAKKEEAPTRERGPTGSFLPRFG</sequence>
<proteinExistence type="predicted"/>
<dbReference type="AlphaFoldDB" id="A0A0F9JB29"/>
<reference evidence="2" key="1">
    <citation type="journal article" date="2015" name="Nature">
        <title>Complex archaea that bridge the gap between prokaryotes and eukaryotes.</title>
        <authorList>
            <person name="Spang A."/>
            <person name="Saw J.H."/>
            <person name="Jorgensen S.L."/>
            <person name="Zaremba-Niedzwiedzka K."/>
            <person name="Martijn J."/>
            <person name="Lind A.E."/>
            <person name="van Eijk R."/>
            <person name="Schleper C."/>
            <person name="Guy L."/>
            <person name="Ettema T.J."/>
        </authorList>
    </citation>
    <scope>NUCLEOTIDE SEQUENCE</scope>
</reference>
<dbReference type="EMBL" id="LAZR01018477">
    <property type="protein sequence ID" value="KKL96267.1"/>
    <property type="molecule type" value="Genomic_DNA"/>
</dbReference>
<name>A0A0F9JB29_9ZZZZ</name>
<comment type="caution">
    <text evidence="2">The sequence shown here is derived from an EMBL/GenBank/DDBJ whole genome shotgun (WGS) entry which is preliminary data.</text>
</comment>
<evidence type="ECO:0000256" key="1">
    <source>
        <dbReference type="SAM" id="MobiDB-lite"/>
    </source>
</evidence>
<organism evidence="2">
    <name type="scientific">marine sediment metagenome</name>
    <dbReference type="NCBI Taxonomy" id="412755"/>
    <lineage>
        <taxon>unclassified sequences</taxon>
        <taxon>metagenomes</taxon>
        <taxon>ecological metagenomes</taxon>
    </lineage>
</organism>